<evidence type="ECO:0000313" key="4">
    <source>
        <dbReference type="EMBL" id="PIB23184.1"/>
    </source>
</evidence>
<keyword evidence="3" id="KW-0732">Signal</keyword>
<evidence type="ECO:0000256" key="3">
    <source>
        <dbReference type="SAM" id="SignalP"/>
    </source>
</evidence>
<proteinExistence type="predicted"/>
<feature type="signal peptide" evidence="3">
    <location>
        <begin position="1"/>
        <end position="25"/>
    </location>
</feature>
<feature type="compositionally biased region" description="Polar residues" evidence="2">
    <location>
        <begin position="501"/>
        <end position="511"/>
    </location>
</feature>
<gene>
    <name evidence="4" type="ORF">BFP76_09195</name>
</gene>
<keyword evidence="1" id="KW-0175">Coiled coil</keyword>
<evidence type="ECO:0000256" key="2">
    <source>
        <dbReference type="SAM" id="MobiDB-lite"/>
    </source>
</evidence>
<feature type="region of interest" description="Disordered" evidence="2">
    <location>
        <begin position="416"/>
        <end position="438"/>
    </location>
</feature>
<feature type="region of interest" description="Disordered" evidence="2">
    <location>
        <begin position="490"/>
        <end position="512"/>
    </location>
</feature>
<evidence type="ECO:0000313" key="5">
    <source>
        <dbReference type="Proteomes" id="UP000231516"/>
    </source>
</evidence>
<protein>
    <submittedName>
        <fullName evidence="4">Uncharacterized protein</fullName>
    </submittedName>
</protein>
<dbReference type="OrthoDB" id="7836604at2"/>
<dbReference type="EMBL" id="MDGM01000014">
    <property type="protein sequence ID" value="PIB23184.1"/>
    <property type="molecule type" value="Genomic_DNA"/>
</dbReference>
<keyword evidence="5" id="KW-1185">Reference proteome</keyword>
<feature type="chain" id="PRO_5013862036" evidence="3">
    <location>
        <begin position="26"/>
        <end position="535"/>
    </location>
</feature>
<organism evidence="4 5">
    <name type="scientific">Paramylibacter kogurei</name>
    <dbReference type="NCBI Taxonomy" id="1889778"/>
    <lineage>
        <taxon>Bacteria</taxon>
        <taxon>Pseudomonadati</taxon>
        <taxon>Pseudomonadota</taxon>
        <taxon>Alphaproteobacteria</taxon>
        <taxon>Rhodobacterales</taxon>
        <taxon>Paracoccaceae</taxon>
        <taxon>Paramylibacter</taxon>
    </lineage>
</organism>
<dbReference type="Proteomes" id="UP000231516">
    <property type="component" value="Unassembled WGS sequence"/>
</dbReference>
<comment type="caution">
    <text evidence="4">The sequence shown here is derived from an EMBL/GenBank/DDBJ whole genome shotgun (WGS) entry which is preliminary data.</text>
</comment>
<accession>A0A2G5K375</accession>
<name>A0A2G5K375_9RHOB</name>
<dbReference type="RefSeq" id="WP_099594466.1">
    <property type="nucleotide sequence ID" value="NZ_MDGM01000014.1"/>
</dbReference>
<sequence>MTLKPNLIMCIASIILSSGTSIASAQDATNNASFENSTAVLDTSVLFAIGAREAEQAIRGSFGWPTFQEGFVESVYFRFDPDGYARFSPSPRLDEDVFEIQCVQNGSACIAQKNGVEIGLTPEGRIQVRFDGITPNDSFFVSDRKTELPLPPTILEPLDARLETLLSSSSELIIKRELEVLQSISLVGFSAVTTYLRWVAQGQSPRVFPRGWPVPAQSGQLHSSGLTQPSEWETATNAPQVSKTTWHMQSRNPTNTQGFANAGFVRNGQADYQSQQYGQLQSEFQAMKDELATLRSGGGQTAPIHANQGWASQVDHGTVFGNEIQSVGQHSDIVAPNYSALQNNGVETELARTSDFANFANHFDNTNLRPQFGIQRENLTQNPEDMLLNRVMNLEAELETLRQLISRQQQYGAVASQSGQKPMFESNQLSTNQIQSSSGEERIKVLENLLLQRLGPTKPVTQPMPIILDDTDSQEKREQELVQEMLRKLDSNPPTIDANIQGDNSNATAPQSDEYVSLSDYLNRVLKNNGLNTDQ</sequence>
<reference evidence="4 5" key="1">
    <citation type="submission" date="2016-08" db="EMBL/GenBank/DDBJ databases">
        <title>Draft genome of Amylibacter sp. strain 4G11.</title>
        <authorList>
            <person name="Wong S.-K."/>
            <person name="Hamasaki K."/>
            <person name="Yoshizawa S."/>
        </authorList>
    </citation>
    <scope>NUCLEOTIDE SEQUENCE [LARGE SCALE GENOMIC DNA]</scope>
    <source>
        <strain evidence="4 5">4G11</strain>
    </source>
</reference>
<dbReference type="AlphaFoldDB" id="A0A2G5K375"/>
<evidence type="ECO:0000256" key="1">
    <source>
        <dbReference type="SAM" id="Coils"/>
    </source>
</evidence>
<feature type="coiled-coil region" evidence="1">
    <location>
        <begin position="384"/>
        <end position="411"/>
    </location>
</feature>